<dbReference type="SUPFAM" id="SSF117281">
    <property type="entry name" value="Kelch motif"/>
    <property type="match status" value="1"/>
</dbReference>
<dbReference type="PANTHER" id="PTHR46375">
    <property type="entry name" value="KELCH REPEAT AND BTB DOMAIN-CONTAINING PROTEIN 13-RELATED"/>
    <property type="match status" value="1"/>
</dbReference>
<dbReference type="Gene3D" id="2.120.10.80">
    <property type="entry name" value="Kelch-type beta propeller"/>
    <property type="match status" value="1"/>
</dbReference>
<organism evidence="4 5">
    <name type="scientific">Elysia crispata</name>
    <name type="common">lettuce slug</name>
    <dbReference type="NCBI Taxonomy" id="231223"/>
    <lineage>
        <taxon>Eukaryota</taxon>
        <taxon>Metazoa</taxon>
        <taxon>Spiralia</taxon>
        <taxon>Lophotrochozoa</taxon>
        <taxon>Mollusca</taxon>
        <taxon>Gastropoda</taxon>
        <taxon>Heterobranchia</taxon>
        <taxon>Euthyneura</taxon>
        <taxon>Panpulmonata</taxon>
        <taxon>Sacoglossa</taxon>
        <taxon>Placobranchoidea</taxon>
        <taxon>Plakobranchidae</taxon>
        <taxon>Elysia</taxon>
    </lineage>
</organism>
<dbReference type="InterPro" id="IPR011498">
    <property type="entry name" value="Kelch_2"/>
</dbReference>
<keyword evidence="2" id="KW-0677">Repeat</keyword>
<gene>
    <name evidence="4" type="ORF">RRG08_003706</name>
</gene>
<comment type="caution">
    <text evidence="4">The sequence shown here is derived from an EMBL/GenBank/DDBJ whole genome shotgun (WGS) entry which is preliminary data.</text>
</comment>
<dbReference type="PROSITE" id="PS50097">
    <property type="entry name" value="BTB"/>
    <property type="match status" value="1"/>
</dbReference>
<dbReference type="InterPro" id="IPR015915">
    <property type="entry name" value="Kelch-typ_b-propeller"/>
</dbReference>
<dbReference type="InterPro" id="IPR000210">
    <property type="entry name" value="BTB/POZ_dom"/>
</dbReference>
<accession>A0AAE1AWB7</accession>
<dbReference type="SUPFAM" id="SSF54695">
    <property type="entry name" value="POZ domain"/>
    <property type="match status" value="1"/>
</dbReference>
<keyword evidence="1" id="KW-0880">Kelch repeat</keyword>
<evidence type="ECO:0000256" key="2">
    <source>
        <dbReference type="ARBA" id="ARBA00022737"/>
    </source>
</evidence>
<evidence type="ECO:0000259" key="3">
    <source>
        <dbReference type="PROSITE" id="PS50097"/>
    </source>
</evidence>
<name>A0AAE1AWB7_9GAST</name>
<evidence type="ECO:0000256" key="1">
    <source>
        <dbReference type="ARBA" id="ARBA00022441"/>
    </source>
</evidence>
<sequence length="392" mass="44291">MNSDQTKMSKPESVEKLEPLTWTPEKRFQTHPTDMTLVIDQHVFRVHKEILKASSDYFQAMFSSGMQENEKDSITLRLVPFEPFQTILLGFYSGTYLVVDEEIDVFEAIKKWVMKSKASNQNLSVNLMRKLIASSICLKNSEKDLEGVMSLILDESRHFTHEEVLEVLGKRERHEDVFMFWSLLNTTTADGLVDIVKLCQDGQGVKVGTMTDVVERPGYDLGSAFCVHGCCVYLSGGGPSFGKVNWIRKLYKYDLSKILSQWEPIGDLYETRRHHAMIAVGSKLYIFGGFGKFRTKNLKLDCFDTLSGVWEALPATPSHEIKPVATTDQRSIFYMDRTHNVHCFDITSCHWSSFSTPAPARSSLPVAIFAVKQEPGSLMAVLDSANVFTLPS</sequence>
<dbReference type="InterPro" id="IPR052392">
    <property type="entry name" value="Kelch-BTB_domain-containing"/>
</dbReference>
<reference evidence="4" key="1">
    <citation type="journal article" date="2023" name="G3 (Bethesda)">
        <title>A reference genome for the long-term kleptoplast-retaining sea slug Elysia crispata morphotype clarki.</title>
        <authorList>
            <person name="Eastman K.E."/>
            <person name="Pendleton A.L."/>
            <person name="Shaikh M.A."/>
            <person name="Suttiyut T."/>
            <person name="Ogas R."/>
            <person name="Tomko P."/>
            <person name="Gavelis G."/>
            <person name="Widhalm J.R."/>
            <person name="Wisecaver J.H."/>
        </authorList>
    </citation>
    <scope>NUCLEOTIDE SEQUENCE</scope>
    <source>
        <strain evidence="4">ECLA1</strain>
    </source>
</reference>
<dbReference type="SMART" id="SM00225">
    <property type="entry name" value="BTB"/>
    <property type="match status" value="1"/>
</dbReference>
<feature type="domain" description="BTB" evidence="3">
    <location>
        <begin position="33"/>
        <end position="100"/>
    </location>
</feature>
<dbReference type="AlphaFoldDB" id="A0AAE1AWB7"/>
<keyword evidence="5" id="KW-1185">Reference proteome</keyword>
<dbReference type="Gene3D" id="3.30.710.10">
    <property type="entry name" value="Potassium Channel Kv1.1, Chain A"/>
    <property type="match status" value="1"/>
</dbReference>
<protein>
    <recommendedName>
        <fullName evidence="3">BTB domain-containing protein</fullName>
    </recommendedName>
</protein>
<proteinExistence type="predicted"/>
<dbReference type="PANTHER" id="PTHR46375:SF3">
    <property type="entry name" value="KELCH REPEAT AND BTB DOMAIN-CONTAINING PROTEIN 13"/>
    <property type="match status" value="1"/>
</dbReference>
<dbReference type="InterPro" id="IPR011333">
    <property type="entry name" value="SKP1/BTB/POZ_sf"/>
</dbReference>
<dbReference type="EMBL" id="JAWDGP010001105">
    <property type="protein sequence ID" value="KAK3794556.1"/>
    <property type="molecule type" value="Genomic_DNA"/>
</dbReference>
<dbReference type="Pfam" id="PF00651">
    <property type="entry name" value="BTB"/>
    <property type="match status" value="1"/>
</dbReference>
<dbReference type="Proteomes" id="UP001283361">
    <property type="component" value="Unassembled WGS sequence"/>
</dbReference>
<dbReference type="CDD" id="cd18186">
    <property type="entry name" value="BTB_POZ_ZBTB_KLHL-like"/>
    <property type="match status" value="1"/>
</dbReference>
<dbReference type="Pfam" id="PF07646">
    <property type="entry name" value="Kelch_2"/>
    <property type="match status" value="1"/>
</dbReference>
<evidence type="ECO:0000313" key="5">
    <source>
        <dbReference type="Proteomes" id="UP001283361"/>
    </source>
</evidence>
<evidence type="ECO:0000313" key="4">
    <source>
        <dbReference type="EMBL" id="KAK3794556.1"/>
    </source>
</evidence>